<dbReference type="GO" id="GO:0000272">
    <property type="term" value="P:polysaccharide catabolic process"/>
    <property type="evidence" value="ECO:0007669"/>
    <property type="project" value="UniProtKB-KW"/>
</dbReference>
<name>A0A8J4DRG9_9ACTN</name>
<feature type="compositionally biased region" description="Low complexity" evidence="3">
    <location>
        <begin position="475"/>
        <end position="499"/>
    </location>
</feature>
<gene>
    <name evidence="7" type="ORF">Val02_45350</name>
</gene>
<accession>A0A8J4DRG9</accession>
<evidence type="ECO:0000256" key="1">
    <source>
        <dbReference type="ARBA" id="ARBA00023295"/>
    </source>
</evidence>
<feature type="domain" description="Fibronectin type-III" evidence="6">
    <location>
        <begin position="570"/>
        <end position="661"/>
    </location>
</feature>
<keyword evidence="4" id="KW-1133">Transmembrane helix</keyword>
<feature type="compositionally biased region" description="Low complexity" evidence="3">
    <location>
        <begin position="506"/>
        <end position="529"/>
    </location>
</feature>
<dbReference type="PROSITE" id="PS50853">
    <property type="entry name" value="FN3"/>
    <property type="match status" value="2"/>
</dbReference>
<sequence>MLRARKRPVFGAVSAVLMASLLGLAGPPASAEPPPEWPDGAWPACTDAEAQGCVASATVTPEGGTPTPLSTYGLSANVAALPGFVTSFNWAVEGLDGDAVPQEVRDGTITLELRVGSFVPRYTTGIVRDLVVTRVGSTLTVTGRPTYINWTNGPLFASCIAGTDCGDADTMANSGASGHRFSGNTQDLVTWGEPYVSTLDGFYLGTDAQARPTVVQLATYPEPYWSIPVLGNPHLDQNGAVARGAFNAWIPPAYFASLDTNATAAAAVGFDVVGVDGGTSVSLPFTARVQDGGVAIEVVDMGYSIRAVNVYNRQSAADTDTTVPGVPRDLILQPFSGGFDAAWDPPADDGGAPVESYRVRAFADEATGMVAASCTATAPATTCDIDGLAYGSTYWVTVGAVNQLGEGDGIAPRMPVVVGQWTQPSAAPSVSASPTASASPSPGNSSTPGAPVSPSLTGSPGTPVSPDPGVTASVSPGDSTGPSPTPGDTASPDPTPGDTTDPEPTPGDTTSPSPTPGDTASPDPSPGDTATPSAGPSDGVTPSDTAQPGPGPSDTASPSPSVTGSPTPTAPGAPTEVRASGADGSAAVSWSAPAITGGSPITGYRAVAQPGGAACTTTGAIACGITGLTNGTAYTVTVTATNAVGDSLASAPVTVTPASPTLPATAPVGAEPLTSTGGGTISDERTVTLTGDGFAANTPVLVGIYSEPTTLAATVSDANGHVSVEVTVPDDFSGAHTLAMSGIGSDGNVRTLALAVTVAEASAALPVTGRDTHGLAGLGAVLLAVGFVVVGLARRRRTA</sequence>
<feature type="compositionally biased region" description="Low complexity" evidence="3">
    <location>
        <begin position="659"/>
        <end position="668"/>
    </location>
</feature>
<evidence type="ECO:0000256" key="4">
    <source>
        <dbReference type="SAM" id="Phobius"/>
    </source>
</evidence>
<evidence type="ECO:0000313" key="7">
    <source>
        <dbReference type="EMBL" id="GIJ47649.1"/>
    </source>
</evidence>
<keyword evidence="8" id="KW-1185">Reference proteome</keyword>
<feature type="compositionally biased region" description="Polar residues" evidence="3">
    <location>
        <begin position="530"/>
        <end position="546"/>
    </location>
</feature>
<keyword evidence="4" id="KW-0472">Membrane</keyword>
<comment type="caution">
    <text evidence="7">The sequence shown here is derived from an EMBL/GenBank/DDBJ whole genome shotgun (WGS) entry which is preliminary data.</text>
</comment>
<keyword evidence="5" id="KW-0732">Signal</keyword>
<dbReference type="SUPFAM" id="SSF49265">
    <property type="entry name" value="Fibronectin type III"/>
    <property type="match status" value="2"/>
</dbReference>
<dbReference type="InterPro" id="IPR003961">
    <property type="entry name" value="FN3_dom"/>
</dbReference>
<feature type="signal peptide" evidence="5">
    <location>
        <begin position="1"/>
        <end position="31"/>
    </location>
</feature>
<feature type="region of interest" description="Disordered" evidence="3">
    <location>
        <begin position="425"/>
        <end position="585"/>
    </location>
</feature>
<keyword evidence="4" id="KW-0812">Transmembrane</keyword>
<evidence type="ECO:0000313" key="8">
    <source>
        <dbReference type="Proteomes" id="UP000619260"/>
    </source>
</evidence>
<reference evidence="7" key="1">
    <citation type="submission" date="2021-01" db="EMBL/GenBank/DDBJ databases">
        <title>Whole genome shotgun sequence of Virgisporangium aliadipatigenens NBRC 105644.</title>
        <authorList>
            <person name="Komaki H."/>
            <person name="Tamura T."/>
        </authorList>
    </citation>
    <scope>NUCLEOTIDE SEQUENCE</scope>
    <source>
        <strain evidence="7">NBRC 105644</strain>
    </source>
</reference>
<feature type="transmembrane region" description="Helical" evidence="4">
    <location>
        <begin position="774"/>
        <end position="793"/>
    </location>
</feature>
<dbReference type="Gene3D" id="2.60.40.10">
    <property type="entry name" value="Immunoglobulins"/>
    <property type="match status" value="2"/>
</dbReference>
<keyword evidence="2" id="KW-0119">Carbohydrate metabolism</keyword>
<evidence type="ECO:0000259" key="6">
    <source>
        <dbReference type="PROSITE" id="PS50853"/>
    </source>
</evidence>
<proteinExistence type="predicted"/>
<feature type="domain" description="Fibronectin type-III" evidence="6">
    <location>
        <begin position="323"/>
        <end position="425"/>
    </location>
</feature>
<evidence type="ECO:0000256" key="2">
    <source>
        <dbReference type="ARBA" id="ARBA00023326"/>
    </source>
</evidence>
<evidence type="ECO:0000256" key="5">
    <source>
        <dbReference type="SAM" id="SignalP"/>
    </source>
</evidence>
<feature type="compositionally biased region" description="Low complexity" evidence="3">
    <location>
        <begin position="425"/>
        <end position="450"/>
    </location>
</feature>
<dbReference type="EMBL" id="BOPF01000016">
    <property type="protein sequence ID" value="GIJ47649.1"/>
    <property type="molecule type" value="Genomic_DNA"/>
</dbReference>
<keyword evidence="1" id="KW-0326">Glycosidase</keyword>
<protein>
    <recommendedName>
        <fullName evidence="6">Fibronectin type-III domain-containing protein</fullName>
    </recommendedName>
</protein>
<dbReference type="GO" id="GO:0016798">
    <property type="term" value="F:hydrolase activity, acting on glycosyl bonds"/>
    <property type="evidence" value="ECO:0007669"/>
    <property type="project" value="UniProtKB-KW"/>
</dbReference>
<feature type="region of interest" description="Disordered" evidence="3">
    <location>
        <begin position="659"/>
        <end position="683"/>
    </location>
</feature>
<feature type="compositionally biased region" description="Low complexity" evidence="3">
    <location>
        <begin position="555"/>
        <end position="575"/>
    </location>
</feature>
<organism evidence="7 8">
    <name type="scientific">Virgisporangium aliadipatigenens</name>
    <dbReference type="NCBI Taxonomy" id="741659"/>
    <lineage>
        <taxon>Bacteria</taxon>
        <taxon>Bacillati</taxon>
        <taxon>Actinomycetota</taxon>
        <taxon>Actinomycetes</taxon>
        <taxon>Micromonosporales</taxon>
        <taxon>Micromonosporaceae</taxon>
        <taxon>Virgisporangium</taxon>
    </lineage>
</organism>
<dbReference type="Pfam" id="PF00041">
    <property type="entry name" value="fn3"/>
    <property type="match status" value="2"/>
</dbReference>
<dbReference type="Proteomes" id="UP000619260">
    <property type="component" value="Unassembled WGS sequence"/>
</dbReference>
<dbReference type="InterPro" id="IPR013783">
    <property type="entry name" value="Ig-like_fold"/>
</dbReference>
<keyword evidence="1" id="KW-0378">Hydrolase</keyword>
<dbReference type="CDD" id="cd00063">
    <property type="entry name" value="FN3"/>
    <property type="match status" value="1"/>
</dbReference>
<keyword evidence="2" id="KW-0624">Polysaccharide degradation</keyword>
<dbReference type="SMART" id="SM00060">
    <property type="entry name" value="FN3"/>
    <property type="match status" value="2"/>
</dbReference>
<dbReference type="AlphaFoldDB" id="A0A8J4DRG9"/>
<dbReference type="InterPro" id="IPR036116">
    <property type="entry name" value="FN3_sf"/>
</dbReference>
<evidence type="ECO:0000256" key="3">
    <source>
        <dbReference type="SAM" id="MobiDB-lite"/>
    </source>
</evidence>
<feature type="chain" id="PRO_5035291552" description="Fibronectin type-III domain-containing protein" evidence="5">
    <location>
        <begin position="32"/>
        <end position="799"/>
    </location>
</feature>
<dbReference type="RefSeq" id="WP_203901165.1">
    <property type="nucleotide sequence ID" value="NZ_BOPF01000016.1"/>
</dbReference>